<name>A0ACC1SWQ3_9APHY</name>
<evidence type="ECO:0000313" key="2">
    <source>
        <dbReference type="Proteomes" id="UP001148662"/>
    </source>
</evidence>
<dbReference type="EMBL" id="JANHOG010000980">
    <property type="protein sequence ID" value="KAJ3547809.1"/>
    <property type="molecule type" value="Genomic_DNA"/>
</dbReference>
<accession>A0ACC1SWQ3</accession>
<proteinExistence type="predicted"/>
<reference evidence="1" key="1">
    <citation type="submission" date="2022-07" db="EMBL/GenBank/DDBJ databases">
        <title>Genome Sequence of Phlebia brevispora.</title>
        <authorList>
            <person name="Buettner E."/>
        </authorList>
    </citation>
    <scope>NUCLEOTIDE SEQUENCE</scope>
    <source>
        <strain evidence="1">MPL23</strain>
    </source>
</reference>
<organism evidence="1 2">
    <name type="scientific">Phlebia brevispora</name>
    <dbReference type="NCBI Taxonomy" id="194682"/>
    <lineage>
        <taxon>Eukaryota</taxon>
        <taxon>Fungi</taxon>
        <taxon>Dikarya</taxon>
        <taxon>Basidiomycota</taxon>
        <taxon>Agaricomycotina</taxon>
        <taxon>Agaricomycetes</taxon>
        <taxon>Polyporales</taxon>
        <taxon>Meruliaceae</taxon>
        <taxon>Phlebia</taxon>
    </lineage>
</organism>
<sequence length="394" mass="42951">MYASPAYAWEQPPGPPMTMGPIIQPPYDSRYGESGRYAGSASYAATGGGYGSGGYGSGGYGLGSTSGYRANSSAGYGAVGYGGSVTQPAVPVLPYGYPVNTFTPPTVIAQPQVRPPSPVIVVDPSRSRRRSSRRHRSYRSRSPSPITRSRHDSSLGLTGLSYPTAPTPPPVIRAIPPTPTRQQAARPKPDPKPADGIQLLPLTSFNPLLAGDDHQQILVTVDLRISSVTFRPQRLIEPGTTLGRTLTKEELSQPATYPGVTEMTITCDEIPQPWKIELKSRSDPSPTLPEAEDSSRSQEVLPLTVQDVLFGIQRSMRTHISHEEWAELSAERQNDVADAYIRRSRAKAETKVFEESQGVRRVDYLLDKHYFKGLILPKGPDLFKNVKLLVGKKQ</sequence>
<protein>
    <submittedName>
        <fullName evidence="1">Uncharacterized protein</fullName>
    </submittedName>
</protein>
<keyword evidence="2" id="KW-1185">Reference proteome</keyword>
<comment type="caution">
    <text evidence="1">The sequence shown here is derived from an EMBL/GenBank/DDBJ whole genome shotgun (WGS) entry which is preliminary data.</text>
</comment>
<evidence type="ECO:0000313" key="1">
    <source>
        <dbReference type="EMBL" id="KAJ3547809.1"/>
    </source>
</evidence>
<gene>
    <name evidence="1" type="ORF">NM688_g5366</name>
</gene>
<dbReference type="Proteomes" id="UP001148662">
    <property type="component" value="Unassembled WGS sequence"/>
</dbReference>